<dbReference type="AlphaFoldDB" id="A0A151ASH4"/>
<protein>
    <submittedName>
        <fullName evidence="1">Uncharacterized protein</fullName>
    </submittedName>
</protein>
<dbReference type="RefSeq" id="WP_153016334.1">
    <property type="nucleotide sequence ID" value="NZ_LTBA01000064.1"/>
</dbReference>
<accession>A0A151ASH4</accession>
<dbReference type="Proteomes" id="UP000075531">
    <property type="component" value="Unassembled WGS sequence"/>
</dbReference>
<dbReference type="PROSITE" id="PS51257">
    <property type="entry name" value="PROKAR_LIPOPROTEIN"/>
    <property type="match status" value="1"/>
</dbReference>
<evidence type="ECO:0000313" key="2">
    <source>
        <dbReference type="Proteomes" id="UP000075531"/>
    </source>
</evidence>
<sequence>MKKKLSSICIGVLLMSLLGGCSNEHLRNENVLQETQKTISNVKKTKENSQDNTKIKKSLNSKNSYNKREKLLWENKKVIYEEKTFKLDTDTNYKLSYFDELYSFNSKTFTKIKYKIPYLKTVLALYKDSMFYVGTDKNYYFANFKDGKCFKINKIHNNGSDIACFRIENDILYFSDWEFLYKLNMKTREIERIDFTPYKNVINSLIGKEFKGTIYADSAGIYFLTDLISVSKFIGLSWDKQVMFSINDRIGPTITKEHIYFYSPKDQCMYKYDKTGNLENKYHPTDLVKRLEGNIDWTYRVSNNRIYYEIPKDGIYSIENNSNYKKIIDIDRNFAINKASYYDENIALINKKKFSIFNIEKQKYTLEINLENAIDQFADYYYGDKYLNYLAYFPQIRYKNIKQFSNEDVIFIAIWKNYGEDLWVINTATKEKYLIDIVKYTENPKYLDKHNRSWEKEVFTQNGTIYYFNKL</sequence>
<dbReference type="EMBL" id="LTBA01000064">
    <property type="protein sequence ID" value="KYH30576.1"/>
    <property type="molecule type" value="Genomic_DNA"/>
</dbReference>
<dbReference type="PATRIC" id="fig|1121338.3.peg.2667"/>
<name>A0A151ASH4_9CLOT</name>
<proteinExistence type="predicted"/>
<evidence type="ECO:0000313" key="1">
    <source>
        <dbReference type="EMBL" id="KYH30576.1"/>
    </source>
</evidence>
<dbReference type="SUPFAM" id="SSF63825">
    <property type="entry name" value="YWTD domain"/>
    <property type="match status" value="1"/>
</dbReference>
<organism evidence="1 2">
    <name type="scientific">Clostridium tepidiprofundi DSM 19306</name>
    <dbReference type="NCBI Taxonomy" id="1121338"/>
    <lineage>
        <taxon>Bacteria</taxon>
        <taxon>Bacillati</taxon>
        <taxon>Bacillota</taxon>
        <taxon>Clostridia</taxon>
        <taxon>Eubacteriales</taxon>
        <taxon>Clostridiaceae</taxon>
        <taxon>Clostridium</taxon>
    </lineage>
</organism>
<reference evidence="1 2" key="1">
    <citation type="submission" date="2016-02" db="EMBL/GenBank/DDBJ databases">
        <title>Genome sequence of Clostridium tepidiprofundi DSM 19306.</title>
        <authorList>
            <person name="Poehlein A."/>
            <person name="Daniel R."/>
        </authorList>
    </citation>
    <scope>NUCLEOTIDE SEQUENCE [LARGE SCALE GENOMIC DNA]</scope>
    <source>
        <strain evidence="1 2">DSM 19306</strain>
    </source>
</reference>
<gene>
    <name evidence="1" type="ORF">CLTEP_25670</name>
</gene>
<keyword evidence="2" id="KW-1185">Reference proteome</keyword>
<comment type="caution">
    <text evidence="1">The sequence shown here is derived from an EMBL/GenBank/DDBJ whole genome shotgun (WGS) entry which is preliminary data.</text>
</comment>